<evidence type="ECO:0000313" key="9">
    <source>
        <dbReference type="Proteomes" id="UP001501175"/>
    </source>
</evidence>
<proteinExistence type="inferred from homology"/>
<keyword evidence="6" id="KW-0325">Glycoprotein</keyword>
<keyword evidence="9" id="KW-1185">Reference proteome</keyword>
<evidence type="ECO:0000256" key="7">
    <source>
        <dbReference type="ARBA" id="ARBA00023267"/>
    </source>
</evidence>
<dbReference type="PANTHER" id="PTHR34399">
    <property type="entry name" value="AVIDIN-RELATED"/>
    <property type="match status" value="1"/>
</dbReference>
<dbReference type="RefSeq" id="WP_345244979.1">
    <property type="nucleotide sequence ID" value="NZ_BAABHD010000031.1"/>
</dbReference>
<evidence type="ECO:0000256" key="2">
    <source>
        <dbReference type="ARBA" id="ARBA00006297"/>
    </source>
</evidence>
<organism evidence="8 9">
    <name type="scientific">Nibrella saemangeumensis</name>
    <dbReference type="NCBI Taxonomy" id="1084526"/>
    <lineage>
        <taxon>Bacteria</taxon>
        <taxon>Pseudomonadati</taxon>
        <taxon>Bacteroidota</taxon>
        <taxon>Cytophagia</taxon>
        <taxon>Cytophagales</taxon>
        <taxon>Spirosomataceae</taxon>
        <taxon>Nibrella</taxon>
    </lineage>
</organism>
<comment type="similarity">
    <text evidence="2">Belongs to the avidin/streptavidin family.</text>
</comment>
<keyword evidence="4" id="KW-0732">Signal</keyword>
<keyword evidence="3" id="KW-0964">Secreted</keyword>
<reference evidence="9" key="1">
    <citation type="journal article" date="2019" name="Int. J. Syst. Evol. Microbiol.">
        <title>The Global Catalogue of Microorganisms (GCM) 10K type strain sequencing project: providing services to taxonomists for standard genome sequencing and annotation.</title>
        <authorList>
            <consortium name="The Broad Institute Genomics Platform"/>
            <consortium name="The Broad Institute Genome Sequencing Center for Infectious Disease"/>
            <person name="Wu L."/>
            <person name="Ma J."/>
        </authorList>
    </citation>
    <scope>NUCLEOTIDE SEQUENCE [LARGE SCALE GENOMIC DNA]</scope>
    <source>
        <strain evidence="9">JCM 17927</strain>
    </source>
</reference>
<dbReference type="PROSITE" id="PS51326">
    <property type="entry name" value="AVIDIN_2"/>
    <property type="match status" value="1"/>
</dbReference>
<dbReference type="PANTHER" id="PTHR34399:SF3">
    <property type="entry name" value="AVID PROTEIN-RELATED"/>
    <property type="match status" value="1"/>
</dbReference>
<dbReference type="InterPro" id="IPR005468">
    <property type="entry name" value="Avidin/str"/>
</dbReference>
<dbReference type="Proteomes" id="UP001501175">
    <property type="component" value="Unassembled WGS sequence"/>
</dbReference>
<keyword evidence="5" id="KW-1015">Disulfide bond</keyword>
<keyword evidence="7" id="KW-0092">Biotin</keyword>
<evidence type="ECO:0000256" key="3">
    <source>
        <dbReference type="ARBA" id="ARBA00022525"/>
    </source>
</evidence>
<evidence type="ECO:0000313" key="8">
    <source>
        <dbReference type="EMBL" id="GAA4459390.1"/>
    </source>
</evidence>
<dbReference type="EMBL" id="BAABHD010000031">
    <property type="protein sequence ID" value="GAA4459390.1"/>
    <property type="molecule type" value="Genomic_DNA"/>
</dbReference>
<protein>
    <submittedName>
        <fullName evidence="8">Avidin/streptavidin family protein</fullName>
    </submittedName>
</protein>
<dbReference type="Gene3D" id="2.40.128.30">
    <property type="entry name" value="Avidin-like"/>
    <property type="match status" value="1"/>
</dbReference>
<evidence type="ECO:0000256" key="1">
    <source>
        <dbReference type="ARBA" id="ARBA00004613"/>
    </source>
</evidence>
<comment type="subcellular location">
    <subcellularLocation>
        <location evidence="1">Secreted</location>
    </subcellularLocation>
</comment>
<dbReference type="PRINTS" id="PR00709">
    <property type="entry name" value="AVIDIN"/>
</dbReference>
<evidence type="ECO:0000256" key="5">
    <source>
        <dbReference type="ARBA" id="ARBA00023157"/>
    </source>
</evidence>
<accession>A0ABP8N0U3</accession>
<dbReference type="SUPFAM" id="SSF50876">
    <property type="entry name" value="Avidin/streptavidin"/>
    <property type="match status" value="1"/>
</dbReference>
<name>A0ABP8N0U3_9BACT</name>
<dbReference type="InterPro" id="IPR051764">
    <property type="entry name" value="Avidin/Streptavidin-rel"/>
</dbReference>
<gene>
    <name evidence="8" type="ORF">GCM10023189_33050</name>
</gene>
<dbReference type="Pfam" id="PF01382">
    <property type="entry name" value="Avidin"/>
    <property type="match status" value="1"/>
</dbReference>
<comment type="caution">
    <text evidence="8">The sequence shown here is derived from an EMBL/GenBank/DDBJ whole genome shotgun (WGS) entry which is preliminary data.</text>
</comment>
<dbReference type="InterPro" id="IPR005469">
    <property type="entry name" value="Avidin"/>
</dbReference>
<evidence type="ECO:0000256" key="4">
    <source>
        <dbReference type="ARBA" id="ARBA00022729"/>
    </source>
</evidence>
<dbReference type="InterPro" id="IPR036896">
    <property type="entry name" value="Avidin-like_sf"/>
</dbReference>
<sequence length="131" mass="14062">MLQAFLRKSTTVDAPVPSVNFKGVWVNELGSKMTLDVTDGGNVSGTYVTNVGSPGKTEEFPLTGFASGDLIAFTVNFGKYGSLTSWSGQHTETENGAVIKTMWLLAENVPDQNEPKNLWGAVLTGADEFTR</sequence>
<evidence type="ECO:0000256" key="6">
    <source>
        <dbReference type="ARBA" id="ARBA00023180"/>
    </source>
</evidence>